<organism evidence="1">
    <name type="scientific">Streptomyces haneummycinicus</name>
    <dbReference type="NCBI Taxonomy" id="3074435"/>
    <lineage>
        <taxon>Bacteria</taxon>
        <taxon>Bacillati</taxon>
        <taxon>Actinomycetota</taxon>
        <taxon>Actinomycetes</taxon>
        <taxon>Kitasatosporales</taxon>
        <taxon>Streptomycetaceae</taxon>
        <taxon>Streptomyces</taxon>
    </lineage>
</organism>
<reference evidence="1" key="1">
    <citation type="submission" date="2024-06" db="EMBL/GenBank/DDBJ databases">
        <authorList>
            <consortium name="consrtm"/>
            <person name="Uemura M."/>
            <person name="Terahara T."/>
        </authorList>
    </citation>
    <scope>NUCLEOTIDE SEQUENCE</scope>
    <source>
        <strain evidence="1">KM77-8</strain>
    </source>
</reference>
<dbReference type="EMBL" id="AP035768">
    <property type="protein sequence ID" value="BFO15017.1"/>
    <property type="molecule type" value="Genomic_DNA"/>
</dbReference>
<sequence>MASCSAEGAAVVGVGGLPGQREVAAEGLGGQAQRLQDRLGDGLAVQGAGQGTADPLVGEGALGAVEGELGVGGLQ</sequence>
<protein>
    <submittedName>
        <fullName evidence="1">Uncharacterized protein</fullName>
    </submittedName>
</protein>
<name>A0AAT9HC84_9ACTN</name>
<gene>
    <name evidence="1" type="ORF">SHKM778_14050</name>
</gene>
<proteinExistence type="predicted"/>
<evidence type="ECO:0000313" key="1">
    <source>
        <dbReference type="EMBL" id="BFO15017.1"/>
    </source>
</evidence>
<accession>A0AAT9HC84</accession>
<dbReference type="AlphaFoldDB" id="A0AAT9HC84"/>
<reference evidence="1" key="2">
    <citation type="submission" date="2024-07" db="EMBL/GenBank/DDBJ databases">
        <title>Streptomyces haneummycinica sp. nov., a new antibiotic-producing actinobacterium isolated from marine sediment.</title>
        <authorList>
            <person name="Uemura M."/>
            <person name="Hamada M."/>
            <person name="Hirano S."/>
            <person name="Kobayashi K."/>
            <person name="Ohshiro T."/>
            <person name="Kobayashi T."/>
            <person name="Terahara T."/>
        </authorList>
    </citation>
    <scope>NUCLEOTIDE SEQUENCE</scope>
    <source>
        <strain evidence="1">KM77-8</strain>
    </source>
</reference>